<reference evidence="3" key="1">
    <citation type="journal article" date="2014" name="Science">
        <title>Ancient hybridizations among the ancestral genomes of bread wheat.</title>
        <authorList>
            <consortium name="International Wheat Genome Sequencing Consortium,"/>
            <person name="Marcussen T."/>
            <person name="Sandve S.R."/>
            <person name="Heier L."/>
            <person name="Spannagl M."/>
            <person name="Pfeifer M."/>
            <person name="Jakobsen K.S."/>
            <person name="Wulff B.B."/>
            <person name="Steuernagel B."/>
            <person name="Mayer K.F."/>
            <person name="Olsen O.A."/>
        </authorList>
    </citation>
    <scope>NUCLEOTIDE SEQUENCE [LARGE SCALE GENOMIC DNA]</scope>
    <source>
        <strain evidence="3">cv. AL8/78</strain>
    </source>
</reference>
<evidence type="ECO:0000313" key="2">
    <source>
        <dbReference type="EnsemblPlants" id="AET3Gv20551100.1"/>
    </source>
</evidence>
<reference evidence="2" key="4">
    <citation type="submission" date="2019-03" db="UniProtKB">
        <authorList>
            <consortium name="EnsemblPlants"/>
        </authorList>
    </citation>
    <scope>IDENTIFICATION</scope>
</reference>
<dbReference type="InterPro" id="IPR010926">
    <property type="entry name" value="Myosin_TH1"/>
</dbReference>
<reference evidence="3" key="2">
    <citation type="journal article" date="2017" name="Nat. Plants">
        <title>The Aegilops tauschii genome reveals multiple impacts of transposons.</title>
        <authorList>
            <person name="Zhao G."/>
            <person name="Zou C."/>
            <person name="Li K."/>
            <person name="Wang K."/>
            <person name="Li T."/>
            <person name="Gao L."/>
            <person name="Zhang X."/>
            <person name="Wang H."/>
            <person name="Yang Z."/>
            <person name="Liu X."/>
            <person name="Jiang W."/>
            <person name="Mao L."/>
            <person name="Kong X."/>
            <person name="Jiao Y."/>
            <person name="Jia J."/>
        </authorList>
    </citation>
    <scope>NUCLEOTIDE SEQUENCE [LARGE SCALE GENOMIC DNA]</scope>
    <source>
        <strain evidence="3">cv. AL8/78</strain>
    </source>
</reference>
<dbReference type="PANTHER" id="PTHR34969">
    <property type="entry name" value="OS01G0621700 PROTEIN"/>
    <property type="match status" value="1"/>
</dbReference>
<sequence length="236" mass="26319">FVCSKKKSPSHLLRDFPKSLSPMDRFRPLRRIQVEPERAAPPPAPPAVAIGEAAAVPAAGMLMGAKVRRRAAVYRDCMGDYIGVHNDPCLAKILSKQGDNKVLFADKVLKFTQSGKMKRRILVITDFALYLVDPDADILKRRIALAAVDKLCISKLSDNFFAIIVPTEYDCLMASTRKKEIVDVIVKAIKSTSEYEPEVASSNRFEYHAAAEVIKEVEFEEADGRVKTRITLKEKP</sequence>
<evidence type="ECO:0000313" key="3">
    <source>
        <dbReference type="Proteomes" id="UP000015105"/>
    </source>
</evidence>
<dbReference type="GO" id="GO:0003774">
    <property type="term" value="F:cytoskeletal motor activity"/>
    <property type="evidence" value="ECO:0007669"/>
    <property type="project" value="InterPro"/>
</dbReference>
<dbReference type="AlphaFoldDB" id="A0A453F2L4"/>
<keyword evidence="3" id="KW-1185">Reference proteome</keyword>
<feature type="domain" description="TH1" evidence="1">
    <location>
        <begin position="66"/>
        <end position="236"/>
    </location>
</feature>
<organism evidence="2 3">
    <name type="scientific">Aegilops tauschii subsp. strangulata</name>
    <name type="common">Goatgrass</name>
    <dbReference type="NCBI Taxonomy" id="200361"/>
    <lineage>
        <taxon>Eukaryota</taxon>
        <taxon>Viridiplantae</taxon>
        <taxon>Streptophyta</taxon>
        <taxon>Embryophyta</taxon>
        <taxon>Tracheophyta</taxon>
        <taxon>Spermatophyta</taxon>
        <taxon>Magnoliopsida</taxon>
        <taxon>Liliopsida</taxon>
        <taxon>Poales</taxon>
        <taxon>Poaceae</taxon>
        <taxon>BOP clade</taxon>
        <taxon>Pooideae</taxon>
        <taxon>Triticodae</taxon>
        <taxon>Triticeae</taxon>
        <taxon>Triticinae</taxon>
        <taxon>Aegilops</taxon>
    </lineage>
</organism>
<dbReference type="PROSITE" id="PS51757">
    <property type="entry name" value="TH1"/>
    <property type="match status" value="1"/>
</dbReference>
<reference evidence="2" key="3">
    <citation type="journal article" date="2017" name="Nature">
        <title>Genome sequence of the progenitor of the wheat D genome Aegilops tauschii.</title>
        <authorList>
            <person name="Luo M.C."/>
            <person name="Gu Y.Q."/>
            <person name="Puiu D."/>
            <person name="Wang H."/>
            <person name="Twardziok S.O."/>
            <person name="Deal K.R."/>
            <person name="Huo N."/>
            <person name="Zhu T."/>
            <person name="Wang L."/>
            <person name="Wang Y."/>
            <person name="McGuire P.E."/>
            <person name="Liu S."/>
            <person name="Long H."/>
            <person name="Ramasamy R.K."/>
            <person name="Rodriguez J.C."/>
            <person name="Van S.L."/>
            <person name="Yuan L."/>
            <person name="Wang Z."/>
            <person name="Xia Z."/>
            <person name="Xiao L."/>
            <person name="Anderson O.D."/>
            <person name="Ouyang S."/>
            <person name="Liang Y."/>
            <person name="Zimin A.V."/>
            <person name="Pertea G."/>
            <person name="Qi P."/>
            <person name="Bennetzen J.L."/>
            <person name="Dai X."/>
            <person name="Dawson M.W."/>
            <person name="Muller H.G."/>
            <person name="Kugler K."/>
            <person name="Rivarola-Duarte L."/>
            <person name="Spannagl M."/>
            <person name="Mayer K.F.X."/>
            <person name="Lu F.H."/>
            <person name="Bevan M.W."/>
            <person name="Leroy P."/>
            <person name="Li P."/>
            <person name="You F.M."/>
            <person name="Sun Q."/>
            <person name="Liu Z."/>
            <person name="Lyons E."/>
            <person name="Wicker T."/>
            <person name="Salzberg S.L."/>
            <person name="Devos K.M."/>
            <person name="Dvorak J."/>
        </authorList>
    </citation>
    <scope>NUCLEOTIDE SEQUENCE [LARGE SCALE GENOMIC DNA]</scope>
    <source>
        <strain evidence="2">cv. AL8/78</strain>
    </source>
</reference>
<dbReference type="EnsemblPlants" id="AET3Gv20551100.1">
    <property type="protein sequence ID" value="AET3Gv20551100.1"/>
    <property type="gene ID" value="AET3Gv20551100"/>
</dbReference>
<reference evidence="2" key="5">
    <citation type="journal article" date="2021" name="G3 (Bethesda)">
        <title>Aegilops tauschii genome assembly Aet v5.0 features greater sequence contiguity and improved annotation.</title>
        <authorList>
            <person name="Wang L."/>
            <person name="Zhu T."/>
            <person name="Rodriguez J.C."/>
            <person name="Deal K.R."/>
            <person name="Dubcovsky J."/>
            <person name="McGuire P.E."/>
            <person name="Lux T."/>
            <person name="Spannagl M."/>
            <person name="Mayer K.F.X."/>
            <person name="Baldrich P."/>
            <person name="Meyers B.C."/>
            <person name="Huo N."/>
            <person name="Gu Y.Q."/>
            <person name="Zhou H."/>
            <person name="Devos K.M."/>
            <person name="Bennetzen J.L."/>
            <person name="Unver T."/>
            <person name="Budak H."/>
            <person name="Gulick P.J."/>
            <person name="Galiba G."/>
            <person name="Kalapos B."/>
            <person name="Nelson D.R."/>
            <person name="Li P."/>
            <person name="You F.M."/>
            <person name="Luo M.C."/>
            <person name="Dvorak J."/>
        </authorList>
    </citation>
    <scope>NUCLEOTIDE SEQUENCE [LARGE SCALE GENOMIC DNA]</scope>
    <source>
        <strain evidence="2">cv. AL8/78</strain>
    </source>
</reference>
<name>A0A453F2L4_AEGTS</name>
<dbReference type="Proteomes" id="UP000015105">
    <property type="component" value="Chromosome 3D"/>
</dbReference>
<accession>A0A453F2L4</accession>
<proteinExistence type="predicted"/>
<dbReference type="Gramene" id="AET3Gv20551100.1">
    <property type="protein sequence ID" value="AET3Gv20551100.1"/>
    <property type="gene ID" value="AET3Gv20551100"/>
</dbReference>
<dbReference type="Pfam" id="PF06017">
    <property type="entry name" value="Myosin_TH1"/>
    <property type="match status" value="1"/>
</dbReference>
<dbReference type="PANTHER" id="PTHR34969:SF1">
    <property type="entry name" value="TH1 DOMAIN-CONTAINING PROTEIN"/>
    <property type="match status" value="1"/>
</dbReference>
<evidence type="ECO:0000259" key="1">
    <source>
        <dbReference type="PROSITE" id="PS51757"/>
    </source>
</evidence>
<protein>
    <recommendedName>
        <fullName evidence="1">TH1 domain-containing protein</fullName>
    </recommendedName>
</protein>
<dbReference type="GO" id="GO:0016459">
    <property type="term" value="C:myosin complex"/>
    <property type="evidence" value="ECO:0007669"/>
    <property type="project" value="InterPro"/>
</dbReference>